<reference evidence="1" key="1">
    <citation type="journal article" date="2020" name="Nature">
        <title>Giant virus diversity and host interactions through global metagenomics.</title>
        <authorList>
            <person name="Schulz F."/>
            <person name="Roux S."/>
            <person name="Paez-Espino D."/>
            <person name="Jungbluth S."/>
            <person name="Walsh D.A."/>
            <person name="Denef V.J."/>
            <person name="McMahon K.D."/>
            <person name="Konstantinidis K.T."/>
            <person name="Eloe-Fadrosh E.A."/>
            <person name="Kyrpides N.C."/>
            <person name="Woyke T."/>
        </authorList>
    </citation>
    <scope>NUCLEOTIDE SEQUENCE</scope>
    <source>
        <strain evidence="1">GVMAG-S-ERX556049-19</strain>
    </source>
</reference>
<organism evidence="1">
    <name type="scientific">viral metagenome</name>
    <dbReference type="NCBI Taxonomy" id="1070528"/>
    <lineage>
        <taxon>unclassified sequences</taxon>
        <taxon>metagenomes</taxon>
        <taxon>organismal metagenomes</taxon>
    </lineage>
</organism>
<name>A0A6C0FGG3_9ZZZZ</name>
<protein>
    <submittedName>
        <fullName evidence="1">Uncharacterized protein</fullName>
    </submittedName>
</protein>
<evidence type="ECO:0000313" key="1">
    <source>
        <dbReference type="EMBL" id="QHT38105.1"/>
    </source>
</evidence>
<sequence length="288" mass="34281">MTTNEIIQIYKGEYYNSKCANNNVKRVLVFDLDETLGSFTELNILFTTLQYVMQDNNILSINDLLDLYPEFFRNNIFQILQYVYKKKKSGECNKVYIYTNNQSRTQSVSNVVEYITKKVVGEKDKLFDQIIYAFKINGKIVQVGRTSHKKTHDDLLRCTLLPKKTAICYLDDVFFDEMKKEQIYYLQPKPYFHGLSSYTILQRLFNSKYASLLNKYKTLIEDHYFTRCIKNNSFLKKDVITNSLIEENDEITKKMLYHVRNFFFILRKKNKTAKQKKQTSSFTRKKHV</sequence>
<accession>A0A6C0FGG3</accession>
<proteinExistence type="predicted"/>
<dbReference type="EMBL" id="MN738825">
    <property type="protein sequence ID" value="QHT38105.1"/>
    <property type="molecule type" value="Genomic_DNA"/>
</dbReference>
<dbReference type="AlphaFoldDB" id="A0A6C0FGG3"/>